<evidence type="ECO:0000313" key="2">
    <source>
        <dbReference type="Proteomes" id="UP000886501"/>
    </source>
</evidence>
<reference evidence="1" key="1">
    <citation type="submission" date="2019-10" db="EMBL/GenBank/DDBJ databases">
        <authorList>
            <consortium name="DOE Joint Genome Institute"/>
            <person name="Kuo A."/>
            <person name="Miyauchi S."/>
            <person name="Kiss E."/>
            <person name="Drula E."/>
            <person name="Kohler A."/>
            <person name="Sanchez-Garcia M."/>
            <person name="Andreopoulos B."/>
            <person name="Barry K.W."/>
            <person name="Bonito G."/>
            <person name="Buee M."/>
            <person name="Carver A."/>
            <person name="Chen C."/>
            <person name="Cichocki N."/>
            <person name="Clum A."/>
            <person name="Culley D."/>
            <person name="Crous P.W."/>
            <person name="Fauchery L."/>
            <person name="Girlanda M."/>
            <person name="Hayes R."/>
            <person name="Keri Z."/>
            <person name="Labutti K."/>
            <person name="Lipzen A."/>
            <person name="Lombard V."/>
            <person name="Magnuson J."/>
            <person name="Maillard F."/>
            <person name="Morin E."/>
            <person name="Murat C."/>
            <person name="Nolan M."/>
            <person name="Ohm R."/>
            <person name="Pangilinan J."/>
            <person name="Pereira M."/>
            <person name="Perotto S."/>
            <person name="Peter M."/>
            <person name="Riley R."/>
            <person name="Sitrit Y."/>
            <person name="Stielow B."/>
            <person name="Szollosi G."/>
            <person name="Zifcakova L."/>
            <person name="Stursova M."/>
            <person name="Spatafora J.W."/>
            <person name="Tedersoo L."/>
            <person name="Vaario L.-M."/>
            <person name="Yamada A."/>
            <person name="Yan M."/>
            <person name="Wang P."/>
            <person name="Xu J."/>
            <person name="Bruns T."/>
            <person name="Baldrian P."/>
            <person name="Vilgalys R."/>
            <person name="Henrissat B."/>
            <person name="Grigoriev I.V."/>
            <person name="Hibbett D."/>
            <person name="Nagy L.G."/>
            <person name="Martin F.M."/>
        </authorList>
    </citation>
    <scope>NUCLEOTIDE SEQUENCE</scope>
    <source>
        <strain evidence="1">P2</strain>
    </source>
</reference>
<accession>A0ACB6ZHJ5</accession>
<name>A0ACB6ZHJ5_THEGA</name>
<protein>
    <submittedName>
        <fullName evidence="1">Nucleotidylyl transferase</fullName>
    </submittedName>
</protein>
<reference evidence="1" key="2">
    <citation type="journal article" date="2020" name="Nat. Commun.">
        <title>Large-scale genome sequencing of mycorrhizal fungi provides insights into the early evolution of symbiotic traits.</title>
        <authorList>
            <person name="Miyauchi S."/>
            <person name="Kiss E."/>
            <person name="Kuo A."/>
            <person name="Drula E."/>
            <person name="Kohler A."/>
            <person name="Sanchez-Garcia M."/>
            <person name="Morin E."/>
            <person name="Andreopoulos B."/>
            <person name="Barry K.W."/>
            <person name="Bonito G."/>
            <person name="Buee M."/>
            <person name="Carver A."/>
            <person name="Chen C."/>
            <person name="Cichocki N."/>
            <person name="Clum A."/>
            <person name="Culley D."/>
            <person name="Crous P.W."/>
            <person name="Fauchery L."/>
            <person name="Girlanda M."/>
            <person name="Hayes R.D."/>
            <person name="Keri Z."/>
            <person name="LaButti K."/>
            <person name="Lipzen A."/>
            <person name="Lombard V."/>
            <person name="Magnuson J."/>
            <person name="Maillard F."/>
            <person name="Murat C."/>
            <person name="Nolan M."/>
            <person name="Ohm R.A."/>
            <person name="Pangilinan J."/>
            <person name="Pereira M.F."/>
            <person name="Perotto S."/>
            <person name="Peter M."/>
            <person name="Pfister S."/>
            <person name="Riley R."/>
            <person name="Sitrit Y."/>
            <person name="Stielow J.B."/>
            <person name="Szollosi G."/>
            <person name="Zifcakova L."/>
            <person name="Stursova M."/>
            <person name="Spatafora J.W."/>
            <person name="Tedersoo L."/>
            <person name="Vaario L.M."/>
            <person name="Yamada A."/>
            <person name="Yan M."/>
            <person name="Wang P."/>
            <person name="Xu J."/>
            <person name="Bruns T."/>
            <person name="Baldrian P."/>
            <person name="Vilgalys R."/>
            <person name="Dunand C."/>
            <person name="Henrissat B."/>
            <person name="Grigoriev I.V."/>
            <person name="Hibbett D."/>
            <person name="Nagy L.G."/>
            <person name="Martin F.M."/>
        </authorList>
    </citation>
    <scope>NUCLEOTIDE SEQUENCE</scope>
    <source>
        <strain evidence="1">P2</strain>
    </source>
</reference>
<dbReference type="EMBL" id="MU118003">
    <property type="protein sequence ID" value="KAF9649054.1"/>
    <property type="molecule type" value="Genomic_DNA"/>
</dbReference>
<sequence length="385" mass="43203">MLPETTITSPMKGGLHQPYFQSERLDPYRTYAKKLIDASYAYQCFCSPGKLATTREKLARTGSNVTYDKSCLSLTDEEVAGRVKAREKHVIRMNDGTTPARTTPDDVVFGPHKDAHASLPTDPVLLKLDMFPTYHLASVVDGHEMGITHVRGEEWLPSLPLHLDLYTSLGISPPRFTHLPLLLNPDGSKMSKRKGDVDVMEFMRRGWEPVAVLNWLALAGWGFARDNPTDPSKLEYPNKNHLMETWSQPHGLNVLVNRAIGPVKEAFPDSEYTTMDHIKQVILALRSRITNILDVAKLAPYFFVEPDYGSQEAESMIKSIPQADIVKIPTNVAPRLELVESWRIFMTVPRHALSGMKTSPSVVEIMDALGKERSMARLRGREVVS</sequence>
<keyword evidence="1" id="KW-0808">Transferase</keyword>
<keyword evidence="2" id="KW-1185">Reference proteome</keyword>
<proteinExistence type="predicted"/>
<organism evidence="1 2">
    <name type="scientific">Thelephora ganbajun</name>
    <name type="common">Ganba fungus</name>
    <dbReference type="NCBI Taxonomy" id="370292"/>
    <lineage>
        <taxon>Eukaryota</taxon>
        <taxon>Fungi</taxon>
        <taxon>Dikarya</taxon>
        <taxon>Basidiomycota</taxon>
        <taxon>Agaricomycotina</taxon>
        <taxon>Agaricomycetes</taxon>
        <taxon>Thelephorales</taxon>
        <taxon>Thelephoraceae</taxon>
        <taxon>Thelephora</taxon>
    </lineage>
</organism>
<gene>
    <name evidence="1" type="ORF">BDM02DRAFT_3186584</name>
</gene>
<evidence type="ECO:0000313" key="1">
    <source>
        <dbReference type="EMBL" id="KAF9649054.1"/>
    </source>
</evidence>
<dbReference type="Proteomes" id="UP000886501">
    <property type="component" value="Unassembled WGS sequence"/>
</dbReference>
<comment type="caution">
    <text evidence="1">The sequence shown here is derived from an EMBL/GenBank/DDBJ whole genome shotgun (WGS) entry which is preliminary data.</text>
</comment>